<name>A0A248UHM9_9HYPH</name>
<gene>
    <name evidence="1" type="ORF">CES85_0368</name>
</gene>
<organism evidence="1 2">
    <name type="scientific">Ochrobactrum quorumnocens</name>
    <dbReference type="NCBI Taxonomy" id="271865"/>
    <lineage>
        <taxon>Bacteria</taxon>
        <taxon>Pseudomonadati</taxon>
        <taxon>Pseudomonadota</taxon>
        <taxon>Alphaproteobacteria</taxon>
        <taxon>Hyphomicrobiales</taxon>
        <taxon>Brucellaceae</taxon>
        <taxon>Brucella/Ochrobactrum group</taxon>
        <taxon>Ochrobactrum</taxon>
    </lineage>
</organism>
<dbReference type="AlphaFoldDB" id="A0A248UHM9"/>
<evidence type="ECO:0000313" key="1">
    <source>
        <dbReference type="EMBL" id="ASV86186.1"/>
    </source>
</evidence>
<sequence length="44" mass="5304">MFLRISERKTGSHFCWKCFKPRPVRKLRTGYQRDAATKSDLRTM</sequence>
<accession>A0A248UHM9</accession>
<reference evidence="1 2" key="1">
    <citation type="submission" date="2017-07" db="EMBL/GenBank/DDBJ databases">
        <title>Phylogenetic study on the rhizospheric bacterium Ochrobactrum sp. A44.</title>
        <authorList>
            <person name="Krzyzanowska D.M."/>
            <person name="Ossowicki A."/>
            <person name="Rajewska M."/>
            <person name="Maciag T."/>
            <person name="Kaczynski Z."/>
            <person name="Czerwicka M."/>
            <person name="Jafra S."/>
        </authorList>
    </citation>
    <scope>NUCLEOTIDE SEQUENCE [LARGE SCALE GENOMIC DNA]</scope>
    <source>
        <strain evidence="1 2">A44</strain>
    </source>
</reference>
<dbReference type="EMBL" id="CP022604">
    <property type="protein sequence ID" value="ASV86186.1"/>
    <property type="molecule type" value="Genomic_DNA"/>
</dbReference>
<evidence type="ECO:0000313" key="2">
    <source>
        <dbReference type="Proteomes" id="UP000215256"/>
    </source>
</evidence>
<dbReference type="KEGG" id="och:CES85_0368"/>
<protein>
    <submittedName>
        <fullName evidence="1">Uncharacterized protein</fullName>
    </submittedName>
</protein>
<proteinExistence type="predicted"/>
<dbReference type="Proteomes" id="UP000215256">
    <property type="component" value="Chromosome 1"/>
</dbReference>